<dbReference type="RefSeq" id="WP_068135032.1">
    <property type="nucleotide sequence ID" value="NZ_CP042914.1"/>
</dbReference>
<dbReference type="Proteomes" id="UP000325286">
    <property type="component" value="Chromosome"/>
</dbReference>
<dbReference type="Gene3D" id="1.10.3910.10">
    <property type="entry name" value="SP0561-like"/>
    <property type="match status" value="1"/>
</dbReference>
<organism evidence="1 2">
    <name type="scientific">Roseimaritima ulvae</name>
    <dbReference type="NCBI Taxonomy" id="980254"/>
    <lineage>
        <taxon>Bacteria</taxon>
        <taxon>Pseudomonadati</taxon>
        <taxon>Planctomycetota</taxon>
        <taxon>Planctomycetia</taxon>
        <taxon>Pirellulales</taxon>
        <taxon>Pirellulaceae</taxon>
        <taxon>Roseimaritima</taxon>
    </lineage>
</organism>
<evidence type="ECO:0000313" key="2">
    <source>
        <dbReference type="Proteomes" id="UP000325286"/>
    </source>
</evidence>
<protein>
    <recommendedName>
        <fullName evidence="3">DUF1858 domain-containing protein</fullName>
    </recommendedName>
</protein>
<dbReference type="AlphaFoldDB" id="A0A5B9QU76"/>
<keyword evidence="2" id="KW-1185">Reference proteome</keyword>
<dbReference type="Pfam" id="PF04405">
    <property type="entry name" value="ScdA_N"/>
    <property type="match status" value="1"/>
</dbReference>
<accession>A0A5B9QU76</accession>
<proteinExistence type="predicted"/>
<evidence type="ECO:0008006" key="3">
    <source>
        <dbReference type="Google" id="ProtNLM"/>
    </source>
</evidence>
<reference evidence="1 2" key="1">
    <citation type="submission" date="2019-08" db="EMBL/GenBank/DDBJ databases">
        <title>Deep-cultivation of Planctomycetes and their phenomic and genomic characterization uncovers novel biology.</title>
        <authorList>
            <person name="Wiegand S."/>
            <person name="Jogler M."/>
            <person name="Boedeker C."/>
            <person name="Pinto D."/>
            <person name="Vollmers J."/>
            <person name="Rivas-Marin E."/>
            <person name="Kohn T."/>
            <person name="Peeters S.H."/>
            <person name="Heuer A."/>
            <person name="Rast P."/>
            <person name="Oberbeckmann S."/>
            <person name="Bunk B."/>
            <person name="Jeske O."/>
            <person name="Meyerdierks A."/>
            <person name="Storesund J.E."/>
            <person name="Kallscheuer N."/>
            <person name="Luecker S."/>
            <person name="Lage O.M."/>
            <person name="Pohl T."/>
            <person name="Merkel B.J."/>
            <person name="Hornburger P."/>
            <person name="Mueller R.-W."/>
            <person name="Bruemmer F."/>
            <person name="Labrenz M."/>
            <person name="Spormann A.M."/>
            <person name="Op den Camp H."/>
            <person name="Overmann J."/>
            <person name="Amann R."/>
            <person name="Jetten M.S.M."/>
            <person name="Mascher T."/>
            <person name="Medema M.H."/>
            <person name="Devos D.P."/>
            <person name="Kaster A.-K."/>
            <person name="Ovreas L."/>
            <person name="Rohde M."/>
            <person name="Galperin M.Y."/>
            <person name="Jogler C."/>
        </authorList>
    </citation>
    <scope>NUCLEOTIDE SEQUENCE [LARGE SCALE GENOMIC DNA]</scope>
    <source>
        <strain evidence="1 2">UC8</strain>
    </source>
</reference>
<name>A0A5B9QU76_9BACT</name>
<gene>
    <name evidence="1" type="ORF">UC8_35330</name>
</gene>
<dbReference type="OrthoDB" id="287027at2"/>
<dbReference type="InterPro" id="IPR019903">
    <property type="entry name" value="RIC_family"/>
</dbReference>
<dbReference type="InterPro" id="IPR038062">
    <property type="entry name" value="ScdA-like_N_sf"/>
</dbReference>
<evidence type="ECO:0000313" key="1">
    <source>
        <dbReference type="EMBL" id="QEG41509.1"/>
    </source>
</evidence>
<dbReference type="EMBL" id="CP042914">
    <property type="protein sequence ID" value="QEG41509.1"/>
    <property type="molecule type" value="Genomic_DNA"/>
</dbReference>
<sequence>MMCDLDTSIPDWIIEHPETTRVFVDLGLDVHCGGKSLEYVCQHQGLSPPAVLQQLWAAVNQAAAQRTEPGSDN</sequence>
<dbReference type="SUPFAM" id="SSF140683">
    <property type="entry name" value="SP0561-like"/>
    <property type="match status" value="1"/>
</dbReference>
<dbReference type="KEGG" id="rul:UC8_35330"/>